<keyword evidence="1" id="KW-0812">Transmembrane</keyword>
<evidence type="ECO:0000313" key="3">
    <source>
        <dbReference type="Proteomes" id="UP000250358"/>
    </source>
</evidence>
<name>A0A2X1AD41_BREDI</name>
<reference evidence="2 3" key="1">
    <citation type="submission" date="2018-06" db="EMBL/GenBank/DDBJ databases">
        <authorList>
            <consortium name="Pathogen Informatics"/>
            <person name="Doyle S."/>
        </authorList>
    </citation>
    <scope>NUCLEOTIDE SEQUENCE [LARGE SCALE GENOMIC DNA]</scope>
    <source>
        <strain evidence="2 3">NCTC11165</strain>
    </source>
</reference>
<organism evidence="2 3">
    <name type="scientific">Brevundimonas diminuta</name>
    <name type="common">Pseudomonas diminuta</name>
    <dbReference type="NCBI Taxonomy" id="293"/>
    <lineage>
        <taxon>Bacteria</taxon>
        <taxon>Pseudomonadati</taxon>
        <taxon>Pseudomonadota</taxon>
        <taxon>Alphaproteobacteria</taxon>
        <taxon>Caulobacterales</taxon>
        <taxon>Caulobacteraceae</taxon>
        <taxon>Brevundimonas</taxon>
    </lineage>
</organism>
<dbReference type="AlphaFoldDB" id="A0A2X1AD41"/>
<proteinExistence type="predicted"/>
<evidence type="ECO:0000313" key="2">
    <source>
        <dbReference type="EMBL" id="SPU42798.1"/>
    </source>
</evidence>
<dbReference type="EMBL" id="UAQM01000001">
    <property type="protein sequence ID" value="SPU42798.1"/>
    <property type="molecule type" value="Genomic_DNA"/>
</dbReference>
<dbReference type="Proteomes" id="UP000250358">
    <property type="component" value="Unassembled WGS sequence"/>
</dbReference>
<gene>
    <name evidence="2" type="ORF">NCTC11165_00951</name>
</gene>
<accession>A0A2X1AD41</accession>
<sequence length="33" mass="3734">MWLILGWAFAWILIAVVAASLVLPVLEMIHSLR</sequence>
<evidence type="ECO:0000256" key="1">
    <source>
        <dbReference type="SAM" id="Phobius"/>
    </source>
</evidence>
<keyword evidence="1" id="KW-0472">Membrane</keyword>
<protein>
    <submittedName>
        <fullName evidence="2">Uncharacterized protein</fullName>
    </submittedName>
</protein>
<feature type="transmembrane region" description="Helical" evidence="1">
    <location>
        <begin position="6"/>
        <end position="26"/>
    </location>
</feature>
<keyword evidence="1" id="KW-1133">Transmembrane helix</keyword>